<reference evidence="2" key="1">
    <citation type="journal article" date="2017" name="Plant J.">
        <title>The pomegranate (Punica granatum L.) genome and the genomics of punicalagin biosynthesis.</title>
        <authorList>
            <person name="Qin G."/>
            <person name="Xu C."/>
            <person name="Ming R."/>
            <person name="Tang H."/>
            <person name="Guyot R."/>
            <person name="Kramer E.M."/>
            <person name="Hu Y."/>
            <person name="Yi X."/>
            <person name="Qi Y."/>
            <person name="Xu X."/>
            <person name="Gao Z."/>
            <person name="Pan H."/>
            <person name="Jian J."/>
            <person name="Tian Y."/>
            <person name="Yue Z."/>
            <person name="Xu Y."/>
        </authorList>
    </citation>
    <scope>NUCLEOTIDE SEQUENCE [LARGE SCALE GENOMIC DNA]</scope>
    <source>
        <strain evidence="2">cv. Dabenzi</strain>
    </source>
</reference>
<protein>
    <submittedName>
        <fullName evidence="1">Uncharacterized protein</fullName>
    </submittedName>
</protein>
<sequence>MAAVIPQWVVVDFPAGVREDPRVLEAGILELATKAEVGFGDLGLGILEGLLGPGLDIDEVEDRETECRA</sequence>
<dbReference type="EMBL" id="MTKT01001276">
    <property type="protein sequence ID" value="OWM85462.1"/>
    <property type="molecule type" value="Genomic_DNA"/>
</dbReference>
<dbReference type="Proteomes" id="UP000197138">
    <property type="component" value="Unassembled WGS sequence"/>
</dbReference>
<accession>A0A218XME2</accession>
<evidence type="ECO:0000313" key="1">
    <source>
        <dbReference type="EMBL" id="OWM85462.1"/>
    </source>
</evidence>
<comment type="caution">
    <text evidence="1">The sequence shown here is derived from an EMBL/GenBank/DDBJ whole genome shotgun (WGS) entry which is preliminary data.</text>
</comment>
<dbReference type="AlphaFoldDB" id="A0A218XME2"/>
<evidence type="ECO:0000313" key="2">
    <source>
        <dbReference type="Proteomes" id="UP000197138"/>
    </source>
</evidence>
<gene>
    <name evidence="1" type="ORF">CDL15_Pgr019086</name>
</gene>
<name>A0A218XME2_PUNGR</name>
<organism evidence="1 2">
    <name type="scientific">Punica granatum</name>
    <name type="common">Pomegranate</name>
    <dbReference type="NCBI Taxonomy" id="22663"/>
    <lineage>
        <taxon>Eukaryota</taxon>
        <taxon>Viridiplantae</taxon>
        <taxon>Streptophyta</taxon>
        <taxon>Embryophyta</taxon>
        <taxon>Tracheophyta</taxon>
        <taxon>Spermatophyta</taxon>
        <taxon>Magnoliopsida</taxon>
        <taxon>eudicotyledons</taxon>
        <taxon>Gunneridae</taxon>
        <taxon>Pentapetalae</taxon>
        <taxon>rosids</taxon>
        <taxon>malvids</taxon>
        <taxon>Myrtales</taxon>
        <taxon>Lythraceae</taxon>
        <taxon>Punica</taxon>
    </lineage>
</organism>
<proteinExistence type="predicted"/>